<feature type="region of interest" description="Disordered" evidence="1">
    <location>
        <begin position="68"/>
        <end position="95"/>
    </location>
</feature>
<comment type="caution">
    <text evidence="2">The sequence shown here is derived from an EMBL/GenBank/DDBJ whole genome shotgun (WGS) entry which is preliminary data.</text>
</comment>
<evidence type="ECO:0000313" key="3">
    <source>
        <dbReference type="Proteomes" id="UP000284706"/>
    </source>
</evidence>
<keyword evidence="3" id="KW-1185">Reference proteome</keyword>
<evidence type="ECO:0000313" key="2">
    <source>
        <dbReference type="EMBL" id="PPQ97316.1"/>
    </source>
</evidence>
<dbReference type="Proteomes" id="UP000284706">
    <property type="component" value="Unassembled WGS sequence"/>
</dbReference>
<feature type="compositionally biased region" description="Acidic residues" evidence="1">
    <location>
        <begin position="820"/>
        <end position="834"/>
    </location>
</feature>
<feature type="region of interest" description="Disordered" evidence="1">
    <location>
        <begin position="489"/>
        <end position="580"/>
    </location>
</feature>
<proteinExistence type="predicted"/>
<feature type="compositionally biased region" description="Basic and acidic residues" evidence="1">
    <location>
        <begin position="727"/>
        <end position="736"/>
    </location>
</feature>
<organism evidence="2 3">
    <name type="scientific">Gymnopilus dilepis</name>
    <dbReference type="NCBI Taxonomy" id="231916"/>
    <lineage>
        <taxon>Eukaryota</taxon>
        <taxon>Fungi</taxon>
        <taxon>Dikarya</taxon>
        <taxon>Basidiomycota</taxon>
        <taxon>Agaricomycotina</taxon>
        <taxon>Agaricomycetes</taxon>
        <taxon>Agaricomycetidae</taxon>
        <taxon>Agaricales</taxon>
        <taxon>Agaricineae</taxon>
        <taxon>Hymenogastraceae</taxon>
        <taxon>Gymnopilus</taxon>
    </lineage>
</organism>
<dbReference type="EMBL" id="NHYE01001263">
    <property type="protein sequence ID" value="PPQ97316.1"/>
    <property type="molecule type" value="Genomic_DNA"/>
</dbReference>
<reference evidence="2 3" key="1">
    <citation type="journal article" date="2018" name="Evol. Lett.">
        <title>Horizontal gene cluster transfer increased hallucinogenic mushroom diversity.</title>
        <authorList>
            <person name="Reynolds H.T."/>
            <person name="Vijayakumar V."/>
            <person name="Gluck-Thaler E."/>
            <person name="Korotkin H.B."/>
            <person name="Matheny P.B."/>
            <person name="Slot J.C."/>
        </authorList>
    </citation>
    <scope>NUCLEOTIDE SEQUENCE [LARGE SCALE GENOMIC DNA]</scope>
    <source>
        <strain evidence="2 3">SRW20</strain>
    </source>
</reference>
<gene>
    <name evidence="2" type="ORF">CVT26_006634</name>
</gene>
<feature type="compositionally biased region" description="Acidic residues" evidence="1">
    <location>
        <begin position="507"/>
        <end position="517"/>
    </location>
</feature>
<feature type="compositionally biased region" description="Low complexity" evidence="1">
    <location>
        <begin position="780"/>
        <end position="797"/>
    </location>
</feature>
<accession>A0A409Y2P3</accession>
<feature type="compositionally biased region" description="Low complexity" evidence="1">
    <location>
        <begin position="531"/>
        <end position="552"/>
    </location>
</feature>
<dbReference type="InParanoid" id="A0A409Y2P3"/>
<feature type="compositionally biased region" description="Basic and acidic residues" evidence="1">
    <location>
        <begin position="653"/>
        <end position="692"/>
    </location>
</feature>
<sequence length="983" mass="110331">MHTGYRLTRAALTRWNRQECSIEAWVPRMAMGVYEVDVEVVPSVEGDATRAVKYNSHNYESQEISRWLQAKSEQDSSPAKASQIPCSRPRRRKGESNWREAMLLTAIIKTSDTSSSLFPTSSLHNLISNSSELQYYAALIPALAEDNPCSNLPASEKLEALRRSERAWWTLRPGFVKSVPVTHIQSGVYDLTAGVYFLSNSTRNSIHYIKLPTKETDLVEWQKIDANKLIVDIGLCLYEHDLMVLITSTQVEQHAALQPYYRIELQLLQFSTGLPHPDAQEKTIHVMNAQWEKPAVGIETVGDNLVLILTFSTQQRPEDRVFIYEWKTNTLKASWQAPFRSYWGFLFLTEDLILIPNTRTEALEIFRIPSQPTFDTPTPILVLKLPELADGRLYGGLSARCEPNPIGSNSRLGGRGSDPTRPFLASAEDAICIFDIRMLAMQIFLLPGGAPPMMNMGVSHRFTFIIHRKAFIDLVAQYARKDHTGHQIEAEGGEADHSAQDGAARDDGEDEQMEEEEVAHSLSEDEPPAPSNSQRESSSSPPPLRSVSPSEASSDEDDSSSSSRGSSPGPPKLTYSQWGPTTTRWFNADGVQTHWITTTAGQRCVQMADRGPAGTAPILVLDFNPAKVKEGLKLEERRRQRREERRRRRAEKRKLEEAEEQKAAEQRVKHILSEMRAEKERRRVEREMRREEGESEVQTWAMLEEESRQELASGSSRGEEQDGDVDSEGKDFLDRAMEDDDDAYDYIDTGNRIQDGRYQYDPTNPEAKPDPSSKFYAKYGPEAGPSSAGPSGPPDGWWNEDDDDVADVEDRGRQNAMQDVDTDEDSDGAMQVDDDDEGLHYLANQLGLDIDVDVSHNYDAPNGHYYTYQDLDDLSSSSHSSASSADGRSSSQPHAGSSREHEASIGTGSDEDRIRTISSLDIAQPSECFREPVLGCLPYVVCTTEEEYDFDGLLLDEERILGLKVGFAPMYCFRVFADWLVIS</sequence>
<protein>
    <submittedName>
        <fullName evidence="2">Uncharacterized protein</fullName>
    </submittedName>
</protein>
<dbReference type="OrthoDB" id="2751409at2759"/>
<dbReference type="AlphaFoldDB" id="A0A409Y2P3"/>
<feature type="compositionally biased region" description="Basic and acidic residues" evidence="1">
    <location>
        <begin position="489"/>
        <end position="506"/>
    </location>
</feature>
<evidence type="ECO:0000256" key="1">
    <source>
        <dbReference type="SAM" id="MobiDB-lite"/>
    </source>
</evidence>
<dbReference type="STRING" id="231916.A0A409Y2P3"/>
<feature type="region of interest" description="Disordered" evidence="1">
    <location>
        <begin position="645"/>
        <end position="834"/>
    </location>
</feature>
<feature type="region of interest" description="Disordered" evidence="1">
    <location>
        <begin position="871"/>
        <end position="910"/>
    </location>
</feature>
<feature type="compositionally biased region" description="Acidic residues" evidence="1">
    <location>
        <begin position="798"/>
        <end position="807"/>
    </location>
</feature>
<name>A0A409Y2P3_9AGAR</name>
<feature type="compositionally biased region" description="Low complexity" evidence="1">
    <location>
        <begin position="874"/>
        <end position="891"/>
    </location>
</feature>